<proteinExistence type="predicted"/>
<feature type="coiled-coil region" evidence="1">
    <location>
        <begin position="48"/>
        <end position="94"/>
    </location>
</feature>
<name>Q2AA77_ASPOF</name>
<gene>
    <name evidence="2" type="ORF">18.t00007</name>
</gene>
<reference evidence="2" key="1">
    <citation type="submission" date="2006-03" db="EMBL/GenBank/DDBJ databases">
        <title>Comparative Sequence and Genetic Analyses of Asparagus BACs Reveal No Microsynteny with Onion or Rice.</title>
        <authorList>
            <person name="Jernej J."/>
            <person name="Telgmann A."/>
            <person name="Jung C."/>
            <person name="Cheung F."/>
            <person name="Havey M.J."/>
            <person name="Town C.D."/>
        </authorList>
    </citation>
    <scope>NUCLEOTIDE SEQUENCE</scope>
</reference>
<sequence length="148" mass="17325">MHVQSDALEREDVIEKLLSDEKIHFWRNTTTLNWKLLHAVKCSKHLRCDACSKEIQRLNRKLEIYEGTIDLIDLEDLKKNVKAIMAQNDRHTKAAHKKRKNSLDSIDRGDDSGCLDYDDVTNIENEASYIVEEVVQMEKEIDEIEEKK</sequence>
<keyword evidence="1" id="KW-0175">Coiled coil</keyword>
<evidence type="ECO:0000313" key="2">
    <source>
        <dbReference type="EMBL" id="ABD63111.1"/>
    </source>
</evidence>
<dbReference type="AlphaFoldDB" id="Q2AA77"/>
<accession>Q2AA77</accession>
<evidence type="ECO:0000256" key="1">
    <source>
        <dbReference type="SAM" id="Coils"/>
    </source>
</evidence>
<organism evidence="2">
    <name type="scientific">Asparagus officinalis</name>
    <name type="common">Garden asparagus</name>
    <dbReference type="NCBI Taxonomy" id="4686"/>
    <lineage>
        <taxon>Eukaryota</taxon>
        <taxon>Viridiplantae</taxon>
        <taxon>Streptophyta</taxon>
        <taxon>Embryophyta</taxon>
        <taxon>Tracheophyta</taxon>
        <taxon>Spermatophyta</taxon>
        <taxon>Magnoliopsida</taxon>
        <taxon>Liliopsida</taxon>
        <taxon>Asparagales</taxon>
        <taxon>Asparagaceae</taxon>
        <taxon>Asparagoideae</taxon>
        <taxon>Asparagus</taxon>
    </lineage>
</organism>
<protein>
    <submittedName>
        <fullName evidence="2">Uncharacterized protein</fullName>
    </submittedName>
</protein>
<dbReference type="EMBL" id="AC183434">
    <property type="protein sequence ID" value="ABD63111.1"/>
    <property type="molecule type" value="Genomic_DNA"/>
</dbReference>